<keyword evidence="1" id="KW-0862">Zinc</keyword>
<dbReference type="PROSITE" id="PS50089">
    <property type="entry name" value="ZF_RING_2"/>
    <property type="match status" value="1"/>
</dbReference>
<dbReference type="VEuPathDB" id="TriTrypDB:TRSC58_05638"/>
<evidence type="ECO:0000259" key="2">
    <source>
        <dbReference type="PROSITE" id="PS50089"/>
    </source>
</evidence>
<dbReference type="EMBL" id="AUPL01005638">
    <property type="protein sequence ID" value="ESL06685.1"/>
    <property type="molecule type" value="Genomic_DNA"/>
</dbReference>
<dbReference type="PANTHER" id="PTHR22996:SF0">
    <property type="entry name" value="RE60872P-RELATED"/>
    <property type="match status" value="1"/>
</dbReference>
<evidence type="ECO:0000256" key="1">
    <source>
        <dbReference type="PROSITE-ProRule" id="PRU00175"/>
    </source>
</evidence>
<gene>
    <name evidence="3" type="ORF">TRSC58_05638</name>
</gene>
<keyword evidence="1" id="KW-0479">Metal-binding</keyword>
<evidence type="ECO:0000313" key="4">
    <source>
        <dbReference type="Proteomes" id="UP000031737"/>
    </source>
</evidence>
<evidence type="ECO:0000313" key="3">
    <source>
        <dbReference type="EMBL" id="ESL06685.1"/>
    </source>
</evidence>
<dbReference type="Proteomes" id="UP000031737">
    <property type="component" value="Unassembled WGS sequence"/>
</dbReference>
<dbReference type="SUPFAM" id="SSF57850">
    <property type="entry name" value="RING/U-box"/>
    <property type="match status" value="1"/>
</dbReference>
<dbReference type="Gene3D" id="3.30.40.10">
    <property type="entry name" value="Zinc/RING finger domain, C3HC4 (zinc finger)"/>
    <property type="match status" value="1"/>
</dbReference>
<name>A0A061IX71_TRYRA</name>
<dbReference type="GO" id="GO:0061630">
    <property type="term" value="F:ubiquitin protein ligase activity"/>
    <property type="evidence" value="ECO:0007669"/>
    <property type="project" value="UniProtKB-EC"/>
</dbReference>
<keyword evidence="4" id="KW-1185">Reference proteome</keyword>
<comment type="caution">
    <text evidence="3">The sequence shown here is derived from an EMBL/GenBank/DDBJ whole genome shotgun (WGS) entry which is preliminary data.</text>
</comment>
<protein>
    <recommendedName>
        <fullName evidence="2">RING-type domain-containing protein</fullName>
    </recommendedName>
</protein>
<accession>A0A061IX71</accession>
<reference evidence="3 4" key="1">
    <citation type="submission" date="2013-07" db="EMBL/GenBank/DDBJ databases">
        <authorList>
            <person name="Stoco P.H."/>
            <person name="Wagner G."/>
            <person name="Gerber A."/>
            <person name="Zaha A."/>
            <person name="Thompson C."/>
            <person name="Bartholomeu D.C."/>
            <person name="Luckemeyer D.D."/>
            <person name="Bahia D."/>
            <person name="Loreto E."/>
            <person name="Prestes E.B."/>
            <person name="Lima F.M."/>
            <person name="Rodrigues-Luiz G."/>
            <person name="Vallejo G.A."/>
            <person name="Filho J.F."/>
            <person name="Monteiro K.M."/>
            <person name="Tyler K.M."/>
            <person name="de Almeida L.G."/>
            <person name="Ortiz M.F."/>
            <person name="Siervo M.A."/>
            <person name="de Moraes M.H."/>
            <person name="Cunha O.L."/>
            <person name="Mendonca-Neto R."/>
            <person name="Silva R."/>
            <person name="Teixeira S.M."/>
            <person name="Murta S.M."/>
            <person name="Sincero T.C."/>
            <person name="Mendes T.A."/>
            <person name="Urmenyi T.P."/>
            <person name="Silva V.G."/>
            <person name="da Rocha W.D."/>
            <person name="Andersson B."/>
            <person name="Romanha A.J."/>
            <person name="Steindel M."/>
            <person name="de Vasconcelos A.T."/>
            <person name="Grisard E.C."/>
        </authorList>
    </citation>
    <scope>NUCLEOTIDE SEQUENCE [LARGE SCALE GENOMIC DNA]</scope>
    <source>
        <strain evidence="3 4">SC58</strain>
    </source>
</reference>
<dbReference type="PANTHER" id="PTHR22996">
    <property type="entry name" value="MAHOGUNIN"/>
    <property type="match status" value="1"/>
</dbReference>
<dbReference type="OrthoDB" id="1711136at2759"/>
<dbReference type="GO" id="GO:0008270">
    <property type="term" value="F:zinc ion binding"/>
    <property type="evidence" value="ECO:0007669"/>
    <property type="project" value="UniProtKB-KW"/>
</dbReference>
<dbReference type="Pfam" id="PF13920">
    <property type="entry name" value="zf-C3HC4_3"/>
    <property type="match status" value="1"/>
</dbReference>
<dbReference type="AlphaFoldDB" id="A0A061IX71"/>
<dbReference type="InterPro" id="IPR001841">
    <property type="entry name" value="Znf_RING"/>
</dbReference>
<sequence>MGNRQTAPAAQHLVGGPKTFYLVSGKPTIRYIGQPPITGPLIFNIEADQLDDAEGVDRAETIQLLVAVPSRQSFRLTQCDPKNKDSGFLLSFSIAMSEPGQTLRVLAGVDIEYRVGEGVLLMQSERSQNPFCLFEYVAPEEFQEEIEVSEPLHIERLRKAAFRYAENRVRHLVYAPIAIELLYEAPADEAPSYPQRVLGASNVVPVSISRRECEAGGNHLGAACRTTSSPSTVRIVQYTFLDIPDGVRGHTTLQLLPQGESSEGATRPVYEAKMVQQLLQHGTEVYELADVYDLGGDYDAIDSNGEEEMDLCVICLTSARNTTILPCRHMCLCHECASVLRFQQNNCCPVCRANIERVMTI</sequence>
<dbReference type="InterPro" id="IPR013083">
    <property type="entry name" value="Znf_RING/FYVE/PHD"/>
</dbReference>
<dbReference type="GO" id="GO:0016567">
    <property type="term" value="P:protein ubiquitination"/>
    <property type="evidence" value="ECO:0007669"/>
    <property type="project" value="TreeGrafter"/>
</dbReference>
<keyword evidence="1" id="KW-0863">Zinc-finger</keyword>
<feature type="domain" description="RING-type" evidence="2">
    <location>
        <begin position="312"/>
        <end position="352"/>
    </location>
</feature>
<organism evidence="3 4">
    <name type="scientific">Trypanosoma rangeli SC58</name>
    <dbReference type="NCBI Taxonomy" id="429131"/>
    <lineage>
        <taxon>Eukaryota</taxon>
        <taxon>Discoba</taxon>
        <taxon>Euglenozoa</taxon>
        <taxon>Kinetoplastea</taxon>
        <taxon>Metakinetoplastina</taxon>
        <taxon>Trypanosomatida</taxon>
        <taxon>Trypanosomatidae</taxon>
        <taxon>Trypanosoma</taxon>
        <taxon>Herpetosoma</taxon>
    </lineage>
</organism>
<proteinExistence type="predicted"/>
<dbReference type="InterPro" id="IPR045194">
    <property type="entry name" value="MGRN1/RNF157-like"/>
</dbReference>